<evidence type="ECO:0000313" key="1">
    <source>
        <dbReference type="EMBL" id="MCD7467612.1"/>
    </source>
</evidence>
<proteinExistence type="predicted"/>
<gene>
    <name evidence="1" type="ORF">HAX54_005152</name>
</gene>
<evidence type="ECO:0000313" key="2">
    <source>
        <dbReference type="Proteomes" id="UP000823775"/>
    </source>
</evidence>
<organism evidence="1 2">
    <name type="scientific">Datura stramonium</name>
    <name type="common">Jimsonweed</name>
    <name type="synonym">Common thornapple</name>
    <dbReference type="NCBI Taxonomy" id="4076"/>
    <lineage>
        <taxon>Eukaryota</taxon>
        <taxon>Viridiplantae</taxon>
        <taxon>Streptophyta</taxon>
        <taxon>Embryophyta</taxon>
        <taxon>Tracheophyta</taxon>
        <taxon>Spermatophyta</taxon>
        <taxon>Magnoliopsida</taxon>
        <taxon>eudicotyledons</taxon>
        <taxon>Gunneridae</taxon>
        <taxon>Pentapetalae</taxon>
        <taxon>asterids</taxon>
        <taxon>lamiids</taxon>
        <taxon>Solanales</taxon>
        <taxon>Solanaceae</taxon>
        <taxon>Solanoideae</taxon>
        <taxon>Datureae</taxon>
        <taxon>Datura</taxon>
    </lineage>
</organism>
<dbReference type="Proteomes" id="UP000823775">
    <property type="component" value="Unassembled WGS sequence"/>
</dbReference>
<accession>A0ABS8TAK8</accession>
<name>A0ABS8TAK8_DATST</name>
<protein>
    <submittedName>
        <fullName evidence="1">Uncharacterized protein</fullName>
    </submittedName>
</protein>
<reference evidence="1 2" key="1">
    <citation type="journal article" date="2021" name="BMC Genomics">
        <title>Datura genome reveals duplications of psychoactive alkaloid biosynthetic genes and high mutation rate following tissue culture.</title>
        <authorList>
            <person name="Rajewski A."/>
            <person name="Carter-House D."/>
            <person name="Stajich J."/>
            <person name="Litt A."/>
        </authorList>
    </citation>
    <scope>NUCLEOTIDE SEQUENCE [LARGE SCALE GENOMIC DNA]</scope>
    <source>
        <strain evidence="1">AR-01</strain>
    </source>
</reference>
<keyword evidence="2" id="KW-1185">Reference proteome</keyword>
<sequence>MPSIMHGRGAPRNCYRKCHAPGSAPFCCYLARPLALMAWHLAIPCETHCASHLPLGHHTATSHNPLWNEEAASRLPSRMREGCLVPAAASRKAVPHIRHSRGPFDDLLRDLGEEDVAEDEDGGSAVEAEEDDNGGGVGFSSKFLPLIILQLHIGNNVYFLVWGGCALFL</sequence>
<comment type="caution">
    <text evidence="1">The sequence shown here is derived from an EMBL/GenBank/DDBJ whole genome shotgun (WGS) entry which is preliminary data.</text>
</comment>
<dbReference type="EMBL" id="JACEIK010001250">
    <property type="protein sequence ID" value="MCD7467612.1"/>
    <property type="molecule type" value="Genomic_DNA"/>
</dbReference>